<accession>A0A7W4JR80</accession>
<sequence>MEMHSAIAQDRPSPEITVQQVLGRAASLLDQACGDLLDAQRAVDECLQNHALGDKGARDLQKLDLATQTIDAVATVLRNLMSCSEAETPIRVAGLYDGVKLGEVVRVLRGDNAPGTTQRSGEIDLF</sequence>
<dbReference type="Proteomes" id="UP000555756">
    <property type="component" value="Unassembled WGS sequence"/>
</dbReference>
<dbReference type="RefSeq" id="WP_183118578.1">
    <property type="nucleotide sequence ID" value="NZ_JABEQF010000003.1"/>
</dbReference>
<name>A0A7W4JR80_9PROT</name>
<protein>
    <submittedName>
        <fullName evidence="1">Uncharacterized protein</fullName>
    </submittedName>
</protein>
<evidence type="ECO:0000313" key="1">
    <source>
        <dbReference type="EMBL" id="MBB2189424.1"/>
    </source>
</evidence>
<comment type="caution">
    <text evidence="1">The sequence shown here is derived from an EMBL/GenBank/DDBJ whole genome shotgun (WGS) entry which is preliminary data.</text>
</comment>
<reference evidence="1 2" key="1">
    <citation type="submission" date="2020-04" db="EMBL/GenBank/DDBJ databases">
        <title>Description of novel Gluconacetobacter.</title>
        <authorList>
            <person name="Sombolestani A."/>
        </authorList>
    </citation>
    <scope>NUCLEOTIDE SEQUENCE [LARGE SCALE GENOMIC DNA]</scope>
    <source>
        <strain evidence="1 2">LMG 21311</strain>
    </source>
</reference>
<proteinExistence type="predicted"/>
<keyword evidence="2" id="KW-1185">Reference proteome</keyword>
<evidence type="ECO:0000313" key="2">
    <source>
        <dbReference type="Proteomes" id="UP000555756"/>
    </source>
</evidence>
<dbReference type="EMBL" id="JABEQF010000003">
    <property type="protein sequence ID" value="MBB2189424.1"/>
    <property type="molecule type" value="Genomic_DNA"/>
</dbReference>
<organism evidence="1 2">
    <name type="scientific">Gluconacetobacter azotocaptans</name>
    <dbReference type="NCBI Taxonomy" id="142834"/>
    <lineage>
        <taxon>Bacteria</taxon>
        <taxon>Pseudomonadati</taxon>
        <taxon>Pseudomonadota</taxon>
        <taxon>Alphaproteobacteria</taxon>
        <taxon>Acetobacterales</taxon>
        <taxon>Acetobacteraceae</taxon>
        <taxon>Gluconacetobacter</taxon>
    </lineage>
</organism>
<dbReference type="AlphaFoldDB" id="A0A7W4JR80"/>
<gene>
    <name evidence="1" type="ORF">HLH34_05525</name>
</gene>